<gene>
    <name evidence="9" type="primary">yetF</name>
    <name evidence="9" type="ORF">NCTC13292_02997</name>
</gene>
<evidence type="ECO:0000313" key="10">
    <source>
        <dbReference type="Proteomes" id="UP000254677"/>
    </source>
</evidence>
<keyword evidence="5 7" id="KW-1133">Transmembrane helix</keyword>
<dbReference type="GO" id="GO:0005886">
    <property type="term" value="C:plasma membrane"/>
    <property type="evidence" value="ECO:0007669"/>
    <property type="project" value="UniProtKB-SubCell"/>
</dbReference>
<comment type="subcellular location">
    <subcellularLocation>
        <location evidence="1">Cell membrane</location>
        <topology evidence="1">Multi-pass membrane protein</topology>
    </subcellularLocation>
</comment>
<evidence type="ECO:0000256" key="4">
    <source>
        <dbReference type="ARBA" id="ARBA00022692"/>
    </source>
</evidence>
<keyword evidence="4 7" id="KW-0812">Transmembrane</keyword>
<dbReference type="Proteomes" id="UP000254677">
    <property type="component" value="Unassembled WGS sequence"/>
</dbReference>
<evidence type="ECO:0000256" key="1">
    <source>
        <dbReference type="ARBA" id="ARBA00004651"/>
    </source>
</evidence>
<sequence>MEKFFGLGEIGDYGLYIRGLIITLYAIILFRVNLSRLYGNHSPLDFIIYIILGAILGEAIVNNIPLLPSMIVCMLIVLVYRFLAYLTYKSHGIGKYIKGEKVIIIKNGRYVRKSLQCCRITSNDILQALRLQHGINTIEPIYEAILERGGQISFMFKKQKNHKKSAKLDSLPQ</sequence>
<evidence type="ECO:0000259" key="8">
    <source>
        <dbReference type="Pfam" id="PF04239"/>
    </source>
</evidence>
<dbReference type="OrthoDB" id="9793799at2"/>
<evidence type="ECO:0000256" key="7">
    <source>
        <dbReference type="SAM" id="Phobius"/>
    </source>
</evidence>
<feature type="transmembrane region" description="Helical" evidence="7">
    <location>
        <begin position="13"/>
        <end position="32"/>
    </location>
</feature>
<dbReference type="InterPro" id="IPR007353">
    <property type="entry name" value="DUF421"/>
</dbReference>
<protein>
    <submittedName>
        <fullName evidence="9">Protein of uncharacterized function (DUF421)</fullName>
    </submittedName>
</protein>
<dbReference type="InterPro" id="IPR023090">
    <property type="entry name" value="UPF0702_alpha/beta_dom_sf"/>
</dbReference>
<evidence type="ECO:0000256" key="3">
    <source>
        <dbReference type="ARBA" id="ARBA00022475"/>
    </source>
</evidence>
<keyword evidence="6 7" id="KW-0472">Membrane</keyword>
<evidence type="ECO:0000313" key="9">
    <source>
        <dbReference type="EMBL" id="STX44903.1"/>
    </source>
</evidence>
<evidence type="ECO:0000256" key="2">
    <source>
        <dbReference type="ARBA" id="ARBA00006448"/>
    </source>
</evidence>
<dbReference type="PANTHER" id="PTHR34582">
    <property type="entry name" value="UPF0702 TRANSMEMBRANE PROTEIN YCAP"/>
    <property type="match status" value="1"/>
</dbReference>
<name>A0A378JAU4_9GAMM</name>
<dbReference type="AlphaFoldDB" id="A0A378JAU4"/>
<reference evidence="9 10" key="1">
    <citation type="submission" date="2018-06" db="EMBL/GenBank/DDBJ databases">
        <authorList>
            <consortium name="Pathogen Informatics"/>
            <person name="Doyle S."/>
        </authorList>
    </citation>
    <scope>NUCLEOTIDE SEQUENCE [LARGE SCALE GENOMIC DNA]</scope>
    <source>
        <strain evidence="9 10">NCTC13292</strain>
    </source>
</reference>
<dbReference type="Gene3D" id="3.30.240.20">
    <property type="entry name" value="bsu07140 like domains"/>
    <property type="match status" value="1"/>
</dbReference>
<evidence type="ECO:0000256" key="5">
    <source>
        <dbReference type="ARBA" id="ARBA00022989"/>
    </source>
</evidence>
<dbReference type="PANTHER" id="PTHR34582:SF6">
    <property type="entry name" value="UPF0702 TRANSMEMBRANE PROTEIN YCAP"/>
    <property type="match status" value="1"/>
</dbReference>
<feature type="transmembrane region" description="Helical" evidence="7">
    <location>
        <begin position="67"/>
        <end position="88"/>
    </location>
</feature>
<accession>A0A378JAU4</accession>
<evidence type="ECO:0000256" key="6">
    <source>
        <dbReference type="ARBA" id="ARBA00023136"/>
    </source>
</evidence>
<comment type="similarity">
    <text evidence="2">Belongs to the UPF0702 family.</text>
</comment>
<dbReference type="EMBL" id="UGOA01000001">
    <property type="protein sequence ID" value="STX44903.1"/>
    <property type="molecule type" value="Genomic_DNA"/>
</dbReference>
<dbReference type="Pfam" id="PF04239">
    <property type="entry name" value="DUF421"/>
    <property type="match status" value="1"/>
</dbReference>
<proteinExistence type="inferred from homology"/>
<feature type="transmembrane region" description="Helical" evidence="7">
    <location>
        <begin position="44"/>
        <end position="61"/>
    </location>
</feature>
<dbReference type="RefSeq" id="WP_115222500.1">
    <property type="nucleotide sequence ID" value="NZ_CAXYJE010000001.1"/>
</dbReference>
<organism evidence="9 10">
    <name type="scientific">Legionella donaldsonii</name>
    <dbReference type="NCBI Taxonomy" id="45060"/>
    <lineage>
        <taxon>Bacteria</taxon>
        <taxon>Pseudomonadati</taxon>
        <taxon>Pseudomonadota</taxon>
        <taxon>Gammaproteobacteria</taxon>
        <taxon>Legionellales</taxon>
        <taxon>Legionellaceae</taxon>
        <taxon>Legionella</taxon>
    </lineage>
</organism>
<keyword evidence="10" id="KW-1185">Reference proteome</keyword>
<keyword evidence="3" id="KW-1003">Cell membrane</keyword>
<feature type="domain" description="YetF C-terminal" evidence="8">
    <location>
        <begin position="89"/>
        <end position="161"/>
    </location>
</feature>